<organism evidence="5">
    <name type="scientific">Mesocestoides corti</name>
    <name type="common">Flatworm</name>
    <dbReference type="NCBI Taxonomy" id="53468"/>
    <lineage>
        <taxon>Eukaryota</taxon>
        <taxon>Metazoa</taxon>
        <taxon>Spiralia</taxon>
        <taxon>Lophotrochozoa</taxon>
        <taxon>Platyhelminthes</taxon>
        <taxon>Cestoda</taxon>
        <taxon>Eucestoda</taxon>
        <taxon>Cyclophyllidea</taxon>
        <taxon>Mesocestoididae</taxon>
        <taxon>Mesocestoides</taxon>
    </lineage>
</organism>
<evidence type="ECO:0000256" key="1">
    <source>
        <dbReference type="ARBA" id="ARBA00022676"/>
    </source>
</evidence>
<protein>
    <submittedName>
        <fullName evidence="5">Glycos_trans_3N domain-containing protein</fullName>
    </submittedName>
</protein>
<gene>
    <name evidence="3" type="ORF">MCOS_LOCUS4844</name>
</gene>
<dbReference type="AlphaFoldDB" id="A0A0R3UD45"/>
<sequence length="58" mass="6620">MEKLYISQTLKKKADGNSLSDVEIDHYIKELVEGRVGTAQIGELFVREFMTPVNYNLS</sequence>
<keyword evidence="1" id="KW-0328">Glycosyltransferase</keyword>
<dbReference type="GO" id="GO:0016757">
    <property type="term" value="F:glycosyltransferase activity"/>
    <property type="evidence" value="ECO:0007669"/>
    <property type="project" value="UniProtKB-KW"/>
</dbReference>
<evidence type="ECO:0000313" key="4">
    <source>
        <dbReference type="Proteomes" id="UP000267029"/>
    </source>
</evidence>
<dbReference type="InterPro" id="IPR036320">
    <property type="entry name" value="Glycosyl_Trfase_fam3_N_dom_sf"/>
</dbReference>
<accession>A0A0R3UD45</accession>
<evidence type="ECO:0000313" key="3">
    <source>
        <dbReference type="EMBL" id="VDD78841.1"/>
    </source>
</evidence>
<dbReference type="WBParaSite" id="MCU_013985-RA">
    <property type="protein sequence ID" value="MCU_013985-RA"/>
    <property type="gene ID" value="MCU_013985"/>
</dbReference>
<dbReference type="SUPFAM" id="SSF47648">
    <property type="entry name" value="Nucleoside phosphorylase/phosphoribosyltransferase N-terminal domain"/>
    <property type="match status" value="1"/>
</dbReference>
<keyword evidence="4" id="KW-1185">Reference proteome</keyword>
<keyword evidence="2" id="KW-0808">Transferase</keyword>
<dbReference type="Gene3D" id="1.20.970.10">
    <property type="entry name" value="Transferase, Pyrimidine Nucleoside Phosphorylase, Chain C"/>
    <property type="match status" value="1"/>
</dbReference>
<dbReference type="EMBL" id="UXSR01002447">
    <property type="protein sequence ID" value="VDD78841.1"/>
    <property type="molecule type" value="Genomic_DNA"/>
</dbReference>
<proteinExistence type="predicted"/>
<dbReference type="Proteomes" id="UP000267029">
    <property type="component" value="Unassembled WGS sequence"/>
</dbReference>
<evidence type="ECO:0000256" key="2">
    <source>
        <dbReference type="ARBA" id="ARBA00022679"/>
    </source>
</evidence>
<reference evidence="3 4" key="1">
    <citation type="submission" date="2018-10" db="EMBL/GenBank/DDBJ databases">
        <authorList>
            <consortium name="Pathogen Informatics"/>
        </authorList>
    </citation>
    <scope>NUCLEOTIDE SEQUENCE [LARGE SCALE GENOMIC DNA]</scope>
</reference>
<name>A0A0R3UD45_MESCO</name>
<reference evidence="5" key="2">
    <citation type="submission" date="2019-11" db="UniProtKB">
        <authorList>
            <consortium name="WormBaseParasite"/>
        </authorList>
    </citation>
    <scope>IDENTIFICATION</scope>
</reference>
<evidence type="ECO:0000313" key="5">
    <source>
        <dbReference type="WBParaSite" id="MCU_013985-RA"/>
    </source>
</evidence>